<evidence type="ECO:0000313" key="1">
    <source>
        <dbReference type="EMBL" id="TQM00353.1"/>
    </source>
</evidence>
<dbReference type="Pfam" id="PF04075">
    <property type="entry name" value="F420H2_quin_red"/>
    <property type="match status" value="1"/>
</dbReference>
<dbReference type="Proteomes" id="UP000316096">
    <property type="component" value="Unassembled WGS sequence"/>
</dbReference>
<dbReference type="GO" id="GO:0016491">
    <property type="term" value="F:oxidoreductase activity"/>
    <property type="evidence" value="ECO:0007669"/>
    <property type="project" value="InterPro"/>
</dbReference>
<sequence>MSIRRRLARFNRVFANRLLGPTLPALPGFGAVHHRGRRSGRPYRTPVMVFRDGELYVLALPYGSDSDWVKNVLAAGGCDLRTRGRGVRLVEPRVYENDSRSDIPAVVRWALKRLGATEFMALRPADADRGPHRHQGEST</sequence>
<gene>
    <name evidence="1" type="ORF">FB559_6065</name>
</gene>
<protein>
    <submittedName>
        <fullName evidence="1">Deazaflavin-dependent oxidoreductase (Nitroreductase family)</fullName>
    </submittedName>
</protein>
<dbReference type="Gene3D" id="2.30.110.10">
    <property type="entry name" value="Electron Transport, Fmn-binding Protein, Chain A"/>
    <property type="match status" value="1"/>
</dbReference>
<dbReference type="InterPro" id="IPR012349">
    <property type="entry name" value="Split_barrel_FMN-bd"/>
</dbReference>
<accession>A0A543CTC1</accession>
<dbReference type="NCBIfam" id="TIGR00026">
    <property type="entry name" value="hi_GC_TIGR00026"/>
    <property type="match status" value="1"/>
</dbReference>
<dbReference type="InterPro" id="IPR004378">
    <property type="entry name" value="F420H2_quin_Rdtase"/>
</dbReference>
<name>A0A543CTC1_9ACTN</name>
<dbReference type="EMBL" id="VFOZ01000001">
    <property type="protein sequence ID" value="TQM00353.1"/>
    <property type="molecule type" value="Genomic_DNA"/>
</dbReference>
<dbReference type="RefSeq" id="WP_141959818.1">
    <property type="nucleotide sequence ID" value="NZ_VFOZ01000001.1"/>
</dbReference>
<organism evidence="1 2">
    <name type="scientific">Actinoallomurus bryophytorum</name>
    <dbReference type="NCBI Taxonomy" id="1490222"/>
    <lineage>
        <taxon>Bacteria</taxon>
        <taxon>Bacillati</taxon>
        <taxon>Actinomycetota</taxon>
        <taxon>Actinomycetes</taxon>
        <taxon>Streptosporangiales</taxon>
        <taxon>Thermomonosporaceae</taxon>
        <taxon>Actinoallomurus</taxon>
    </lineage>
</organism>
<dbReference type="OrthoDB" id="3778270at2"/>
<comment type="caution">
    <text evidence="1">The sequence shown here is derived from an EMBL/GenBank/DDBJ whole genome shotgun (WGS) entry which is preliminary data.</text>
</comment>
<reference evidence="1 2" key="1">
    <citation type="submission" date="2019-06" db="EMBL/GenBank/DDBJ databases">
        <title>Sequencing the genomes of 1000 actinobacteria strains.</title>
        <authorList>
            <person name="Klenk H.-P."/>
        </authorList>
    </citation>
    <scope>NUCLEOTIDE SEQUENCE [LARGE SCALE GENOMIC DNA]</scope>
    <source>
        <strain evidence="1 2">DSM 102200</strain>
    </source>
</reference>
<proteinExistence type="predicted"/>
<evidence type="ECO:0000313" key="2">
    <source>
        <dbReference type="Proteomes" id="UP000316096"/>
    </source>
</evidence>
<keyword evidence="2" id="KW-1185">Reference proteome</keyword>
<dbReference type="AlphaFoldDB" id="A0A543CTC1"/>